<dbReference type="Proteomes" id="UP000835052">
    <property type="component" value="Unassembled WGS sequence"/>
</dbReference>
<dbReference type="PANTHER" id="PTHR47705">
    <property type="entry name" value="AGAP000321-PA"/>
    <property type="match status" value="1"/>
</dbReference>
<comment type="caution">
    <text evidence="2">The sequence shown here is derived from an EMBL/GenBank/DDBJ whole genome shotgun (WGS) entry which is preliminary data.</text>
</comment>
<feature type="compositionally biased region" description="Polar residues" evidence="1">
    <location>
        <begin position="1"/>
        <end position="13"/>
    </location>
</feature>
<evidence type="ECO:0000313" key="3">
    <source>
        <dbReference type="Proteomes" id="UP000835052"/>
    </source>
</evidence>
<evidence type="ECO:0000256" key="1">
    <source>
        <dbReference type="SAM" id="MobiDB-lite"/>
    </source>
</evidence>
<name>A0A8S1GZA0_9PELO</name>
<gene>
    <name evidence="2" type="ORF">CAUJ_LOCUS4426</name>
</gene>
<dbReference type="AlphaFoldDB" id="A0A8S1GZA0"/>
<organism evidence="2 3">
    <name type="scientific">Caenorhabditis auriculariae</name>
    <dbReference type="NCBI Taxonomy" id="2777116"/>
    <lineage>
        <taxon>Eukaryota</taxon>
        <taxon>Metazoa</taxon>
        <taxon>Ecdysozoa</taxon>
        <taxon>Nematoda</taxon>
        <taxon>Chromadorea</taxon>
        <taxon>Rhabditida</taxon>
        <taxon>Rhabditina</taxon>
        <taxon>Rhabditomorpha</taxon>
        <taxon>Rhabditoidea</taxon>
        <taxon>Rhabditidae</taxon>
        <taxon>Peloderinae</taxon>
        <taxon>Caenorhabditis</taxon>
    </lineage>
</organism>
<reference evidence="2" key="1">
    <citation type="submission" date="2020-10" db="EMBL/GenBank/DDBJ databases">
        <authorList>
            <person name="Kikuchi T."/>
        </authorList>
    </citation>
    <scope>NUCLEOTIDE SEQUENCE</scope>
    <source>
        <strain evidence="2">NKZ352</strain>
    </source>
</reference>
<dbReference type="PANTHER" id="PTHR47705:SF1">
    <property type="entry name" value="PNP_UDP_1 DOMAIN-CONTAINING PROTEIN"/>
    <property type="match status" value="1"/>
</dbReference>
<dbReference type="EMBL" id="CAJGYM010000008">
    <property type="protein sequence ID" value="CAD6188507.1"/>
    <property type="molecule type" value="Genomic_DNA"/>
</dbReference>
<evidence type="ECO:0000313" key="2">
    <source>
        <dbReference type="EMBL" id="CAD6188507.1"/>
    </source>
</evidence>
<accession>A0A8S1GZA0</accession>
<feature type="region of interest" description="Disordered" evidence="1">
    <location>
        <begin position="1"/>
        <end position="24"/>
    </location>
</feature>
<keyword evidence="3" id="KW-1185">Reference proteome</keyword>
<protein>
    <submittedName>
        <fullName evidence="2">Uncharacterized protein</fullName>
    </submittedName>
</protein>
<sequence length="154" mass="16625">MTNEAIRRLQSSAPDVDWSSPPESSDVLAMPVSKGNVVVMPHPNANRAGPEFHMGTVGALTSLKKYAATENDEDTITQIRESFAESFHVRSIDVGFDSVVASIVGSCIRSWALVRGVADYQHGQSRAGKLWQAYAAARAAAMTRSIIERLPPPS</sequence>
<proteinExistence type="predicted"/>